<organism evidence="4 5">
    <name type="scientific">Parascaris equorum</name>
    <name type="common">Equine roundworm</name>
    <dbReference type="NCBI Taxonomy" id="6256"/>
    <lineage>
        <taxon>Eukaryota</taxon>
        <taxon>Metazoa</taxon>
        <taxon>Ecdysozoa</taxon>
        <taxon>Nematoda</taxon>
        <taxon>Chromadorea</taxon>
        <taxon>Rhabditida</taxon>
        <taxon>Spirurina</taxon>
        <taxon>Ascaridomorpha</taxon>
        <taxon>Ascaridoidea</taxon>
        <taxon>Ascarididae</taxon>
        <taxon>Parascaris</taxon>
    </lineage>
</organism>
<dbReference type="Gene3D" id="4.10.110.10">
    <property type="entry name" value="Spasmolytic Protein, domain 1"/>
    <property type="match status" value="1"/>
</dbReference>
<evidence type="ECO:0000259" key="3">
    <source>
        <dbReference type="PROSITE" id="PS51448"/>
    </source>
</evidence>
<feature type="domain" description="P-type" evidence="3">
    <location>
        <begin position="68"/>
        <end position="116"/>
    </location>
</feature>
<dbReference type="SMART" id="SM00018">
    <property type="entry name" value="PD"/>
    <property type="match status" value="1"/>
</dbReference>
<evidence type="ECO:0000313" key="4">
    <source>
        <dbReference type="Proteomes" id="UP000887564"/>
    </source>
</evidence>
<protein>
    <submittedName>
        <fullName evidence="5">P-type domain-containing protein</fullName>
    </submittedName>
</protein>
<dbReference type="AlphaFoldDB" id="A0A914S6U9"/>
<dbReference type="Proteomes" id="UP000887564">
    <property type="component" value="Unplaced"/>
</dbReference>
<dbReference type="InterPro" id="IPR000519">
    <property type="entry name" value="P_trefoil_dom"/>
</dbReference>
<proteinExistence type="predicted"/>
<reference evidence="5" key="1">
    <citation type="submission" date="2022-11" db="UniProtKB">
        <authorList>
            <consortium name="WormBaseParasite"/>
        </authorList>
    </citation>
    <scope>IDENTIFICATION</scope>
</reference>
<evidence type="ECO:0000256" key="1">
    <source>
        <dbReference type="ARBA" id="ARBA00023157"/>
    </source>
</evidence>
<accession>A0A914S6U9</accession>
<comment type="caution">
    <text evidence="2">Lacks conserved residue(s) required for the propagation of feature annotation.</text>
</comment>
<keyword evidence="4" id="KW-1185">Reference proteome</keyword>
<evidence type="ECO:0000313" key="5">
    <source>
        <dbReference type="WBParaSite" id="PEQ_0001291401-mRNA-1"/>
    </source>
</evidence>
<dbReference type="PROSITE" id="PS51448">
    <property type="entry name" value="P_TREFOIL_2"/>
    <property type="match status" value="1"/>
</dbReference>
<keyword evidence="1" id="KW-1015">Disulfide bond</keyword>
<dbReference type="CDD" id="cd00111">
    <property type="entry name" value="Trefoil"/>
    <property type="match status" value="1"/>
</dbReference>
<dbReference type="WBParaSite" id="PEQ_0001291401-mRNA-1">
    <property type="protein sequence ID" value="PEQ_0001291401-mRNA-1"/>
    <property type="gene ID" value="PEQ_0001291401"/>
</dbReference>
<sequence>MDAQKVHCWNCGKFMHPTYRVTFSSKLMNGWHTRNRGFCLWVGEMAVIFKTQSINSGIVWPFYYALGNPQQYVDPDKRIDCFPAPGTTQLASHCARAGCIYDQRPEFGIPACYFPRRSGYIIKNTTTDGVVLERYPGVANPYGDNISPIFFNYSQIGSTVNIRIAAKSSIIMQRNMLSKLNSIYAILVFIEDENRSRGALLPHRLVEILNTVMRH</sequence>
<dbReference type="SUPFAM" id="SSF57492">
    <property type="entry name" value="Trefoil"/>
    <property type="match status" value="1"/>
</dbReference>
<dbReference type="InterPro" id="IPR044913">
    <property type="entry name" value="P_trefoil_dom_sf"/>
</dbReference>
<name>A0A914S6U9_PAREQ</name>
<dbReference type="Pfam" id="PF00088">
    <property type="entry name" value="Trefoil"/>
    <property type="match status" value="1"/>
</dbReference>
<evidence type="ECO:0000256" key="2">
    <source>
        <dbReference type="PROSITE-ProRule" id="PRU00779"/>
    </source>
</evidence>